<keyword evidence="6" id="KW-0560">Oxidoreductase</keyword>
<organism evidence="12 13">
    <name type="scientific">Candidatus Wildermuthbacteria bacterium RIFCSPHIGHO2_02_FULL_45_25</name>
    <dbReference type="NCBI Taxonomy" id="1802450"/>
    <lineage>
        <taxon>Bacteria</taxon>
        <taxon>Candidatus Wildermuthiibacteriota</taxon>
    </lineage>
</organism>
<proteinExistence type="inferred from homology"/>
<evidence type="ECO:0000256" key="7">
    <source>
        <dbReference type="ARBA" id="ARBA00023136"/>
    </source>
</evidence>
<evidence type="ECO:0000256" key="5">
    <source>
        <dbReference type="ARBA" id="ARBA00022989"/>
    </source>
</evidence>
<dbReference type="GO" id="GO:0048038">
    <property type="term" value="F:quinone binding"/>
    <property type="evidence" value="ECO:0007669"/>
    <property type="project" value="UniProtKB-KW"/>
</dbReference>
<evidence type="ECO:0000313" key="13">
    <source>
        <dbReference type="Proteomes" id="UP000178092"/>
    </source>
</evidence>
<comment type="caution">
    <text evidence="12">The sequence shown here is derived from an EMBL/GenBank/DDBJ whole genome shotgun (WGS) entry which is preliminary data.</text>
</comment>
<reference evidence="12 13" key="1">
    <citation type="journal article" date="2016" name="Nat. Commun.">
        <title>Thousands of microbial genomes shed light on interconnected biogeochemical processes in an aquifer system.</title>
        <authorList>
            <person name="Anantharaman K."/>
            <person name="Brown C.T."/>
            <person name="Hug L.A."/>
            <person name="Sharon I."/>
            <person name="Castelle C.J."/>
            <person name="Probst A.J."/>
            <person name="Thomas B.C."/>
            <person name="Singh A."/>
            <person name="Wilkins M.J."/>
            <person name="Karaoz U."/>
            <person name="Brodie E.L."/>
            <person name="Williams K.H."/>
            <person name="Hubbard S.S."/>
            <person name="Banfield J.F."/>
        </authorList>
    </citation>
    <scope>NUCLEOTIDE SEQUENCE [LARGE SCALE GENOMIC DNA]</scope>
</reference>
<keyword evidence="4" id="KW-0874">Quinone</keyword>
<evidence type="ECO:0000256" key="8">
    <source>
        <dbReference type="ARBA" id="ARBA00023157"/>
    </source>
</evidence>
<dbReference type="Gene3D" id="1.20.1440.130">
    <property type="entry name" value="VKOR domain"/>
    <property type="match status" value="1"/>
</dbReference>
<feature type="transmembrane region" description="Helical" evidence="10">
    <location>
        <begin position="14"/>
        <end position="38"/>
    </location>
</feature>
<dbReference type="SMART" id="SM00756">
    <property type="entry name" value="VKc"/>
    <property type="match status" value="1"/>
</dbReference>
<keyword evidence="5 10" id="KW-1133">Transmembrane helix</keyword>
<comment type="similarity">
    <text evidence="2">Belongs to the VKOR family.</text>
</comment>
<dbReference type="AlphaFoldDB" id="A0A1G2R3S8"/>
<comment type="subcellular location">
    <subcellularLocation>
        <location evidence="1">Membrane</location>
        <topology evidence="1">Multi-pass membrane protein</topology>
    </subcellularLocation>
</comment>
<evidence type="ECO:0000313" key="12">
    <source>
        <dbReference type="EMBL" id="OHA67510.1"/>
    </source>
</evidence>
<dbReference type="GO" id="GO:0016020">
    <property type="term" value="C:membrane"/>
    <property type="evidence" value="ECO:0007669"/>
    <property type="project" value="UniProtKB-SubCell"/>
</dbReference>
<dbReference type="PANTHER" id="PTHR34573">
    <property type="entry name" value="VKC DOMAIN-CONTAINING PROTEIN"/>
    <property type="match status" value="1"/>
</dbReference>
<sequence length="152" mass="16970">MLFLQNSLKPFPKWWPISVFAVSFLGFLDASYLTISYVTKTSVECSFVHGCDVVLTSSYATVGGIPIALFGVLYYLTMLLSLIAFLDWKKIVFLEIVLMLPLAGFFVSAGLVGLQMFVLKAFCLYCLVSAFLTLLLFFLALYGFHKQKLSSV</sequence>
<keyword evidence="3 10" id="KW-0812">Transmembrane</keyword>
<dbReference type="Proteomes" id="UP000178092">
    <property type="component" value="Unassembled WGS sequence"/>
</dbReference>
<feature type="domain" description="Vitamin K epoxide reductase" evidence="11">
    <location>
        <begin position="12"/>
        <end position="144"/>
    </location>
</feature>
<evidence type="ECO:0000259" key="11">
    <source>
        <dbReference type="SMART" id="SM00756"/>
    </source>
</evidence>
<feature type="transmembrane region" description="Helical" evidence="10">
    <location>
        <begin position="91"/>
        <end position="114"/>
    </location>
</feature>
<dbReference type="GO" id="GO:0016491">
    <property type="term" value="F:oxidoreductase activity"/>
    <property type="evidence" value="ECO:0007669"/>
    <property type="project" value="UniProtKB-KW"/>
</dbReference>
<dbReference type="EMBL" id="MHTV01000009">
    <property type="protein sequence ID" value="OHA67510.1"/>
    <property type="molecule type" value="Genomic_DNA"/>
</dbReference>
<evidence type="ECO:0000256" key="1">
    <source>
        <dbReference type="ARBA" id="ARBA00004141"/>
    </source>
</evidence>
<keyword evidence="9" id="KW-0676">Redox-active center</keyword>
<dbReference type="PANTHER" id="PTHR34573:SF1">
    <property type="entry name" value="VITAMIN K EPOXIDE REDUCTASE DOMAIN-CONTAINING PROTEIN"/>
    <property type="match status" value="1"/>
</dbReference>
<feature type="transmembrane region" description="Helical" evidence="10">
    <location>
        <begin position="59"/>
        <end position="85"/>
    </location>
</feature>
<evidence type="ECO:0000256" key="9">
    <source>
        <dbReference type="ARBA" id="ARBA00023284"/>
    </source>
</evidence>
<keyword evidence="8" id="KW-1015">Disulfide bond</keyword>
<evidence type="ECO:0000256" key="10">
    <source>
        <dbReference type="SAM" id="Phobius"/>
    </source>
</evidence>
<accession>A0A1G2R3S8</accession>
<dbReference type="InterPro" id="IPR044698">
    <property type="entry name" value="VKOR/LTO1"/>
</dbReference>
<name>A0A1G2R3S8_9BACT</name>
<dbReference type="InterPro" id="IPR012932">
    <property type="entry name" value="VKOR"/>
</dbReference>
<evidence type="ECO:0000256" key="2">
    <source>
        <dbReference type="ARBA" id="ARBA00006214"/>
    </source>
</evidence>
<gene>
    <name evidence="12" type="ORF">A3C04_00330</name>
</gene>
<keyword evidence="7 10" id="KW-0472">Membrane</keyword>
<protein>
    <recommendedName>
        <fullName evidence="11">Vitamin K epoxide reductase domain-containing protein</fullName>
    </recommendedName>
</protein>
<evidence type="ECO:0000256" key="4">
    <source>
        <dbReference type="ARBA" id="ARBA00022719"/>
    </source>
</evidence>
<dbReference type="CDD" id="cd12916">
    <property type="entry name" value="VKOR_1"/>
    <property type="match status" value="1"/>
</dbReference>
<evidence type="ECO:0000256" key="3">
    <source>
        <dbReference type="ARBA" id="ARBA00022692"/>
    </source>
</evidence>
<dbReference type="Pfam" id="PF07884">
    <property type="entry name" value="VKOR"/>
    <property type="match status" value="1"/>
</dbReference>
<feature type="transmembrane region" description="Helical" evidence="10">
    <location>
        <begin position="121"/>
        <end position="144"/>
    </location>
</feature>
<evidence type="ECO:0000256" key="6">
    <source>
        <dbReference type="ARBA" id="ARBA00023002"/>
    </source>
</evidence>
<dbReference type="InterPro" id="IPR038354">
    <property type="entry name" value="VKOR_sf"/>
</dbReference>